<accession>A0A173U4K8</accession>
<feature type="domain" description="AAA-ATPase-like" evidence="1">
    <location>
        <begin position="6"/>
        <end position="86"/>
    </location>
</feature>
<dbReference type="PANTHER" id="PTHR34825:SF1">
    <property type="entry name" value="AAA-ATPASE-LIKE DOMAIN-CONTAINING PROTEIN"/>
    <property type="match status" value="1"/>
</dbReference>
<reference evidence="2 3" key="1">
    <citation type="submission" date="2015-09" db="EMBL/GenBank/DDBJ databases">
        <authorList>
            <consortium name="Pathogen Informatics"/>
        </authorList>
    </citation>
    <scope>NUCLEOTIDE SEQUENCE [LARGE SCALE GENOMIC DNA]</scope>
    <source>
        <strain evidence="2 3">2789STDY5834968</strain>
    </source>
</reference>
<evidence type="ECO:0000259" key="1">
    <source>
        <dbReference type="Pfam" id="PF09820"/>
    </source>
</evidence>
<dbReference type="InterPro" id="IPR018631">
    <property type="entry name" value="AAA-ATPase-like_dom"/>
</dbReference>
<dbReference type="EMBL" id="CYXM01000008">
    <property type="protein sequence ID" value="CUN09276.1"/>
    <property type="molecule type" value="Genomic_DNA"/>
</dbReference>
<sequence length="100" mass="11396">MLQGNEDNIEDSIRMLSQLLYKHYGQKVVMFIDEYDVPLDKAFQNGYYKEMVSLIRGLFGQALKTNEFLQFAVLTGCLRISMESIFTGLTALLFAGSVAW</sequence>
<organism evidence="2 3">
    <name type="scientific">Agathobacter rectalis</name>
    <dbReference type="NCBI Taxonomy" id="39491"/>
    <lineage>
        <taxon>Bacteria</taxon>
        <taxon>Bacillati</taxon>
        <taxon>Bacillota</taxon>
        <taxon>Clostridia</taxon>
        <taxon>Lachnospirales</taxon>
        <taxon>Lachnospiraceae</taxon>
        <taxon>Agathobacter</taxon>
    </lineage>
</organism>
<evidence type="ECO:0000313" key="3">
    <source>
        <dbReference type="Proteomes" id="UP000095673"/>
    </source>
</evidence>
<dbReference type="Proteomes" id="UP000095673">
    <property type="component" value="Unassembled WGS sequence"/>
</dbReference>
<dbReference type="Pfam" id="PF09820">
    <property type="entry name" value="AAA-ATPase_like"/>
    <property type="match status" value="1"/>
</dbReference>
<evidence type="ECO:0000313" key="2">
    <source>
        <dbReference type="EMBL" id="CUN09276.1"/>
    </source>
</evidence>
<dbReference type="PANTHER" id="PTHR34825">
    <property type="entry name" value="CONSERVED PROTEIN, WITH A WEAK D-GALACTARATE DEHYDRATASE/ALTRONATE HYDROLASE DOMAIN"/>
    <property type="match status" value="1"/>
</dbReference>
<protein>
    <submittedName>
        <fullName evidence="2">Predicted AAA-ATPase</fullName>
    </submittedName>
</protein>
<proteinExistence type="predicted"/>
<name>A0A173U4K8_9FIRM</name>
<dbReference type="AlphaFoldDB" id="A0A173U4K8"/>
<gene>
    <name evidence="2" type="ORF">ERS852580_01945</name>
</gene>